<evidence type="ECO:0000259" key="11">
    <source>
        <dbReference type="PROSITE" id="PS50885"/>
    </source>
</evidence>
<gene>
    <name evidence="12" type="ORF">I8J29_21980</name>
</gene>
<evidence type="ECO:0000256" key="10">
    <source>
        <dbReference type="SAM" id="Phobius"/>
    </source>
</evidence>
<dbReference type="PANTHER" id="PTHR34220">
    <property type="entry name" value="SENSOR HISTIDINE KINASE YPDA"/>
    <property type="match status" value="1"/>
</dbReference>
<keyword evidence="4" id="KW-0808">Transferase</keyword>
<sequence>MRLRLGLDKWILGFTRSLSLRGKIVVLYVLILLLPTLVLSSGAVYLVIRSFHHSYVSTAEEAVQQTAQVVDFSKKSYDLLAVRTATDGELIARLGRDYADMSENVDTVNYVDRTFTITSKYLPGIADFRIYHTNGTLVEDGQLLWRPEAGRQLAGMDEQAWYERAKRSPNPLFWSSVPGKPNQSVLTRKIIDNSGELLGMVYILLNYDAVFGELLDHPFNDGSLYIVDDNRRILAATNRAEIGKRLQMNDWPEAGSAGSAAGSDALEGLGAAGPDALEAPGAAEAPDAAEVPGATKAPSSPSSSKQAPDVGTLDLAGTKDMLMTQPLSSHWTLVALMRTKHLDNQNRMILILIVGIITFFLLLSLSLMTTIVRNIVRRIRKLGTRMGDLSRGEFEAAVRYSENDELGELENRFNLMSERLGKLVEDITKSSLAEKEQAFKALQAQINPHFIYNSLGLLRWRAMDADDGEQIRIIDALTTFYRITLNNRISVIRVRDELEHVRAYLDICQFRYPDKVRVEWDIDDEALDCYTIKTVLQPIVENCYLHGAITRRPDAVIRIAVVRDGETIRMSVFDNGQGIPASVLREIERGTHVGKGGGFGTPNIKERLALYFGSGAALTIESEAGAWTHASVAFPASAEEPAIRREA</sequence>
<evidence type="ECO:0000256" key="8">
    <source>
        <dbReference type="ARBA" id="ARBA00023136"/>
    </source>
</evidence>
<dbReference type="Pfam" id="PF06580">
    <property type="entry name" value="His_kinase"/>
    <property type="match status" value="1"/>
</dbReference>
<dbReference type="PROSITE" id="PS50885">
    <property type="entry name" value="HAMP"/>
    <property type="match status" value="1"/>
</dbReference>
<feature type="compositionally biased region" description="Low complexity" evidence="9">
    <location>
        <begin position="276"/>
        <end position="304"/>
    </location>
</feature>
<keyword evidence="13" id="KW-1185">Reference proteome</keyword>
<keyword evidence="7 10" id="KW-1133">Transmembrane helix</keyword>
<dbReference type="InterPro" id="IPR003660">
    <property type="entry name" value="HAMP_dom"/>
</dbReference>
<comment type="subcellular location">
    <subcellularLocation>
        <location evidence="1">Cell membrane</location>
        <topology evidence="1">Multi-pass membrane protein</topology>
    </subcellularLocation>
</comment>
<feature type="transmembrane region" description="Helical" evidence="10">
    <location>
        <begin position="25"/>
        <end position="48"/>
    </location>
</feature>
<dbReference type="SMART" id="SM00304">
    <property type="entry name" value="HAMP"/>
    <property type="match status" value="1"/>
</dbReference>
<dbReference type="PANTHER" id="PTHR34220:SF7">
    <property type="entry name" value="SENSOR HISTIDINE KINASE YPDA"/>
    <property type="match status" value="1"/>
</dbReference>
<organism evidence="12 13">
    <name type="scientific">Paenibacillus artemisiicola</name>
    <dbReference type="NCBI Taxonomy" id="1172618"/>
    <lineage>
        <taxon>Bacteria</taxon>
        <taxon>Bacillati</taxon>
        <taxon>Bacillota</taxon>
        <taxon>Bacilli</taxon>
        <taxon>Bacillales</taxon>
        <taxon>Paenibacillaceae</taxon>
        <taxon>Paenibacillus</taxon>
    </lineage>
</organism>
<accession>A0ABS3WFK1</accession>
<dbReference type="Gene3D" id="6.10.340.10">
    <property type="match status" value="1"/>
</dbReference>
<dbReference type="InterPro" id="IPR010559">
    <property type="entry name" value="Sig_transdc_His_kin_internal"/>
</dbReference>
<dbReference type="RefSeq" id="WP_208849631.1">
    <property type="nucleotide sequence ID" value="NZ_JAGGDJ010000024.1"/>
</dbReference>
<keyword evidence="5 10" id="KW-0812">Transmembrane</keyword>
<keyword evidence="2" id="KW-1003">Cell membrane</keyword>
<dbReference type="CDD" id="cd06225">
    <property type="entry name" value="HAMP"/>
    <property type="match status" value="1"/>
</dbReference>
<protein>
    <submittedName>
        <fullName evidence="12">Sensor histidine kinase</fullName>
    </submittedName>
</protein>
<dbReference type="Pfam" id="PF02743">
    <property type="entry name" value="dCache_1"/>
    <property type="match status" value="1"/>
</dbReference>
<reference evidence="12 13" key="1">
    <citation type="submission" date="2021-03" db="EMBL/GenBank/DDBJ databases">
        <title>Paenibacillus artemisicola MWE-103 whole genome sequence.</title>
        <authorList>
            <person name="Ham Y.J."/>
        </authorList>
    </citation>
    <scope>NUCLEOTIDE SEQUENCE [LARGE SCALE GENOMIC DNA]</scope>
    <source>
        <strain evidence="12 13">MWE-103</strain>
    </source>
</reference>
<dbReference type="GO" id="GO:0016301">
    <property type="term" value="F:kinase activity"/>
    <property type="evidence" value="ECO:0007669"/>
    <property type="project" value="UniProtKB-KW"/>
</dbReference>
<evidence type="ECO:0000256" key="3">
    <source>
        <dbReference type="ARBA" id="ARBA00022553"/>
    </source>
</evidence>
<dbReference type="EMBL" id="JAGGDJ010000024">
    <property type="protein sequence ID" value="MBO7746891.1"/>
    <property type="molecule type" value="Genomic_DNA"/>
</dbReference>
<dbReference type="Pfam" id="PF00672">
    <property type="entry name" value="HAMP"/>
    <property type="match status" value="1"/>
</dbReference>
<evidence type="ECO:0000256" key="1">
    <source>
        <dbReference type="ARBA" id="ARBA00004651"/>
    </source>
</evidence>
<dbReference type="InterPro" id="IPR050640">
    <property type="entry name" value="Bact_2-comp_sensor_kinase"/>
</dbReference>
<dbReference type="InterPro" id="IPR033479">
    <property type="entry name" value="dCache_1"/>
</dbReference>
<dbReference type="Gene3D" id="3.30.565.10">
    <property type="entry name" value="Histidine kinase-like ATPase, C-terminal domain"/>
    <property type="match status" value="1"/>
</dbReference>
<keyword evidence="3" id="KW-0597">Phosphoprotein</keyword>
<keyword evidence="8 10" id="KW-0472">Membrane</keyword>
<evidence type="ECO:0000256" key="5">
    <source>
        <dbReference type="ARBA" id="ARBA00022692"/>
    </source>
</evidence>
<dbReference type="SUPFAM" id="SSF158472">
    <property type="entry name" value="HAMP domain-like"/>
    <property type="match status" value="1"/>
</dbReference>
<evidence type="ECO:0000256" key="2">
    <source>
        <dbReference type="ARBA" id="ARBA00022475"/>
    </source>
</evidence>
<evidence type="ECO:0000313" key="12">
    <source>
        <dbReference type="EMBL" id="MBO7746891.1"/>
    </source>
</evidence>
<dbReference type="Pfam" id="PF02518">
    <property type="entry name" value="HATPase_c"/>
    <property type="match status" value="1"/>
</dbReference>
<evidence type="ECO:0000256" key="7">
    <source>
        <dbReference type="ARBA" id="ARBA00022989"/>
    </source>
</evidence>
<evidence type="ECO:0000256" key="6">
    <source>
        <dbReference type="ARBA" id="ARBA00022777"/>
    </source>
</evidence>
<evidence type="ECO:0000256" key="9">
    <source>
        <dbReference type="SAM" id="MobiDB-lite"/>
    </source>
</evidence>
<name>A0ABS3WFK1_9BACL</name>
<comment type="caution">
    <text evidence="12">The sequence shown here is derived from an EMBL/GenBank/DDBJ whole genome shotgun (WGS) entry which is preliminary data.</text>
</comment>
<keyword evidence="6 12" id="KW-0418">Kinase</keyword>
<dbReference type="InterPro" id="IPR036890">
    <property type="entry name" value="HATPase_C_sf"/>
</dbReference>
<dbReference type="InterPro" id="IPR003594">
    <property type="entry name" value="HATPase_dom"/>
</dbReference>
<feature type="domain" description="HAMP" evidence="11">
    <location>
        <begin position="373"/>
        <end position="425"/>
    </location>
</feature>
<dbReference type="SUPFAM" id="SSF55874">
    <property type="entry name" value="ATPase domain of HSP90 chaperone/DNA topoisomerase II/histidine kinase"/>
    <property type="match status" value="1"/>
</dbReference>
<evidence type="ECO:0000313" key="13">
    <source>
        <dbReference type="Proteomes" id="UP000670947"/>
    </source>
</evidence>
<dbReference type="Proteomes" id="UP000670947">
    <property type="component" value="Unassembled WGS sequence"/>
</dbReference>
<evidence type="ECO:0000256" key="4">
    <source>
        <dbReference type="ARBA" id="ARBA00022679"/>
    </source>
</evidence>
<feature type="transmembrane region" description="Helical" evidence="10">
    <location>
        <begin position="348"/>
        <end position="376"/>
    </location>
</feature>
<proteinExistence type="predicted"/>
<feature type="region of interest" description="Disordered" evidence="9">
    <location>
        <begin position="276"/>
        <end position="311"/>
    </location>
</feature>